<organism evidence="1 2">
    <name type="scientific">Champsocephalus esox</name>
    <name type="common">pike icefish</name>
    <dbReference type="NCBI Taxonomy" id="159716"/>
    <lineage>
        <taxon>Eukaryota</taxon>
        <taxon>Metazoa</taxon>
        <taxon>Chordata</taxon>
        <taxon>Craniata</taxon>
        <taxon>Vertebrata</taxon>
        <taxon>Euteleostomi</taxon>
        <taxon>Actinopterygii</taxon>
        <taxon>Neopterygii</taxon>
        <taxon>Teleostei</taxon>
        <taxon>Neoteleostei</taxon>
        <taxon>Acanthomorphata</taxon>
        <taxon>Eupercaria</taxon>
        <taxon>Perciformes</taxon>
        <taxon>Notothenioidei</taxon>
        <taxon>Channichthyidae</taxon>
        <taxon>Champsocephalus</taxon>
    </lineage>
</organism>
<dbReference type="Proteomes" id="UP001335648">
    <property type="component" value="Unassembled WGS sequence"/>
</dbReference>
<gene>
    <name evidence="1" type="ORF">CesoFtcFv8_015370</name>
</gene>
<name>A0AAN8BQ14_9TELE</name>
<comment type="caution">
    <text evidence="1">The sequence shown here is derived from an EMBL/GenBank/DDBJ whole genome shotgun (WGS) entry which is preliminary data.</text>
</comment>
<dbReference type="AlphaFoldDB" id="A0AAN8BQ14"/>
<proteinExistence type="predicted"/>
<evidence type="ECO:0000313" key="1">
    <source>
        <dbReference type="EMBL" id="KAK5889360.1"/>
    </source>
</evidence>
<protein>
    <submittedName>
        <fullName evidence="1">Uncharacterized protein</fullName>
    </submittedName>
</protein>
<sequence>MATDEDMQASPDGGTAGSLVFSARLSGRKAPRGCYGNRLIIMQRGAVGCHGNMGAESSEIRFTLKTT</sequence>
<evidence type="ECO:0000313" key="2">
    <source>
        <dbReference type="Proteomes" id="UP001335648"/>
    </source>
</evidence>
<reference evidence="1 2" key="1">
    <citation type="journal article" date="2023" name="Mol. Biol. Evol.">
        <title>Genomics of Secondarily Temperate Adaptation in the Only Non-Antarctic Icefish.</title>
        <authorList>
            <person name="Rivera-Colon A.G."/>
            <person name="Rayamajhi N."/>
            <person name="Minhas B.F."/>
            <person name="Madrigal G."/>
            <person name="Bilyk K.T."/>
            <person name="Yoon V."/>
            <person name="Hune M."/>
            <person name="Gregory S."/>
            <person name="Cheng C.H.C."/>
            <person name="Catchen J.M."/>
        </authorList>
    </citation>
    <scope>NUCLEOTIDE SEQUENCE [LARGE SCALE GENOMIC DNA]</scope>
    <source>
        <strain evidence="1">JC2023a</strain>
    </source>
</reference>
<keyword evidence="2" id="KW-1185">Reference proteome</keyword>
<accession>A0AAN8BQ14</accession>
<dbReference type="EMBL" id="JAULUE010002057">
    <property type="protein sequence ID" value="KAK5889360.1"/>
    <property type="molecule type" value="Genomic_DNA"/>
</dbReference>